<evidence type="ECO:0000259" key="7">
    <source>
        <dbReference type="PROSITE" id="PS50009"/>
    </source>
</evidence>
<dbReference type="InterPro" id="IPR036028">
    <property type="entry name" value="SH3-like_dom_sf"/>
</dbReference>
<feature type="compositionally biased region" description="Low complexity" evidence="5">
    <location>
        <begin position="887"/>
        <end position="903"/>
    </location>
</feature>
<proteinExistence type="predicted"/>
<dbReference type="InterPro" id="IPR008937">
    <property type="entry name" value="Ras-like_GEF"/>
</dbReference>
<feature type="region of interest" description="Disordered" evidence="5">
    <location>
        <begin position="877"/>
        <end position="903"/>
    </location>
</feature>
<dbReference type="SUPFAM" id="SSF50044">
    <property type="entry name" value="SH3-domain"/>
    <property type="match status" value="1"/>
</dbReference>
<dbReference type="Proteomes" id="UP000059188">
    <property type="component" value="Unassembled WGS sequence"/>
</dbReference>
<feature type="compositionally biased region" description="Low complexity" evidence="5">
    <location>
        <begin position="799"/>
        <end position="816"/>
    </location>
</feature>
<feature type="domain" description="N-terminal Ras-GEF" evidence="8">
    <location>
        <begin position="261"/>
        <end position="396"/>
    </location>
</feature>
<dbReference type="Gene3D" id="2.30.30.40">
    <property type="entry name" value="SH3 Domains"/>
    <property type="match status" value="1"/>
</dbReference>
<evidence type="ECO:0000313" key="9">
    <source>
        <dbReference type="EMBL" id="CEL56087.1"/>
    </source>
</evidence>
<dbReference type="InterPro" id="IPR036964">
    <property type="entry name" value="RASGEF_cat_dom_sf"/>
</dbReference>
<feature type="compositionally biased region" description="Polar residues" evidence="5">
    <location>
        <begin position="877"/>
        <end position="886"/>
    </location>
</feature>
<evidence type="ECO:0000256" key="5">
    <source>
        <dbReference type="SAM" id="MobiDB-lite"/>
    </source>
</evidence>
<accession>A0A0B7FIY1</accession>
<dbReference type="SMART" id="SM00147">
    <property type="entry name" value="RasGEF"/>
    <property type="match status" value="1"/>
</dbReference>
<feature type="region of interest" description="Disordered" evidence="5">
    <location>
        <begin position="390"/>
        <end position="577"/>
    </location>
</feature>
<dbReference type="SMART" id="SM00229">
    <property type="entry name" value="RasGEFN"/>
    <property type="match status" value="1"/>
</dbReference>
<evidence type="ECO:0000259" key="6">
    <source>
        <dbReference type="PROSITE" id="PS50002"/>
    </source>
</evidence>
<feature type="region of interest" description="Disordered" evidence="5">
    <location>
        <begin position="96"/>
        <end position="233"/>
    </location>
</feature>
<evidence type="ECO:0000256" key="4">
    <source>
        <dbReference type="PROSITE-ProRule" id="PRU00192"/>
    </source>
</evidence>
<feature type="compositionally biased region" description="Basic and acidic residues" evidence="5">
    <location>
        <begin position="194"/>
        <end position="207"/>
    </location>
</feature>
<keyword evidence="1 4" id="KW-0728">SH3 domain</keyword>
<dbReference type="Pfam" id="PF00618">
    <property type="entry name" value="RasGEF_N"/>
    <property type="match status" value="1"/>
</dbReference>
<dbReference type="InterPro" id="IPR023578">
    <property type="entry name" value="Ras_GEF_dom_sf"/>
</dbReference>
<organism evidence="9 10">
    <name type="scientific">Thanatephorus cucumeris (strain AG1-IB / isolate 7/3/14)</name>
    <name type="common">Lettuce bottom rot fungus</name>
    <name type="synonym">Rhizoctonia solani</name>
    <dbReference type="NCBI Taxonomy" id="1108050"/>
    <lineage>
        <taxon>Eukaryota</taxon>
        <taxon>Fungi</taxon>
        <taxon>Dikarya</taxon>
        <taxon>Basidiomycota</taxon>
        <taxon>Agaricomycotina</taxon>
        <taxon>Agaricomycetes</taxon>
        <taxon>Cantharellales</taxon>
        <taxon>Ceratobasidiaceae</taxon>
        <taxon>Rhizoctonia</taxon>
        <taxon>Rhizoctonia solani AG-1</taxon>
    </lineage>
</organism>
<dbReference type="PANTHER" id="PTHR23113:SF368">
    <property type="entry name" value="CELL DIVISION CONTROL PROTEIN 25"/>
    <property type="match status" value="1"/>
</dbReference>
<name>A0A0B7FIY1_THACB</name>
<gene>
    <name evidence="9" type="ORF">RSOLAG1IB_07540</name>
</gene>
<dbReference type="PROSITE" id="PS50009">
    <property type="entry name" value="RASGEF_CAT"/>
    <property type="match status" value="1"/>
</dbReference>
<feature type="compositionally biased region" description="Polar residues" evidence="5">
    <location>
        <begin position="430"/>
        <end position="446"/>
    </location>
</feature>
<dbReference type="Gene3D" id="1.20.870.10">
    <property type="entry name" value="Son of sevenless (SoS) protein Chain: S domain 1"/>
    <property type="match status" value="1"/>
</dbReference>
<dbReference type="GO" id="GO:0005886">
    <property type="term" value="C:plasma membrane"/>
    <property type="evidence" value="ECO:0007669"/>
    <property type="project" value="TreeGrafter"/>
</dbReference>
<evidence type="ECO:0000256" key="1">
    <source>
        <dbReference type="ARBA" id="ARBA00022443"/>
    </source>
</evidence>
<feature type="domain" description="SH3" evidence="6">
    <location>
        <begin position="4"/>
        <end position="64"/>
    </location>
</feature>
<dbReference type="EMBL" id="LN679119">
    <property type="protein sequence ID" value="CEL56087.1"/>
    <property type="molecule type" value="Genomic_DNA"/>
</dbReference>
<evidence type="ECO:0000313" key="10">
    <source>
        <dbReference type="Proteomes" id="UP000059188"/>
    </source>
</evidence>
<feature type="compositionally biased region" description="Low complexity" evidence="5">
    <location>
        <begin position="471"/>
        <end position="490"/>
    </location>
</feature>
<dbReference type="Pfam" id="PF00617">
    <property type="entry name" value="RasGEF"/>
    <property type="match status" value="1"/>
</dbReference>
<evidence type="ECO:0000259" key="8">
    <source>
        <dbReference type="PROSITE" id="PS50212"/>
    </source>
</evidence>
<dbReference type="GO" id="GO:0005085">
    <property type="term" value="F:guanyl-nucleotide exchange factor activity"/>
    <property type="evidence" value="ECO:0007669"/>
    <property type="project" value="UniProtKB-KW"/>
</dbReference>
<reference evidence="9 10" key="1">
    <citation type="submission" date="2014-11" db="EMBL/GenBank/DDBJ databases">
        <authorList>
            <person name="Wibberg Daniel"/>
        </authorList>
    </citation>
    <scope>NUCLEOTIDE SEQUENCE [LARGE SCALE GENOMIC DNA]</scope>
    <source>
        <strain evidence="9">Rhizoctonia solani AG1-IB 7/3/14</strain>
    </source>
</reference>
<dbReference type="PROSITE" id="PS50212">
    <property type="entry name" value="RASGEF_NTER"/>
    <property type="match status" value="1"/>
</dbReference>
<dbReference type="GO" id="GO:0007265">
    <property type="term" value="P:Ras protein signal transduction"/>
    <property type="evidence" value="ECO:0007669"/>
    <property type="project" value="TreeGrafter"/>
</dbReference>
<keyword evidence="10" id="KW-1185">Reference proteome</keyword>
<dbReference type="PANTHER" id="PTHR23113">
    <property type="entry name" value="GUANINE NUCLEOTIDE EXCHANGE FACTOR"/>
    <property type="match status" value="1"/>
</dbReference>
<dbReference type="AlphaFoldDB" id="A0A0B7FIY1"/>
<feature type="compositionally biased region" description="Low complexity" evidence="5">
    <location>
        <begin position="833"/>
        <end position="844"/>
    </location>
</feature>
<dbReference type="STRING" id="1108050.A0A0B7FIY1"/>
<dbReference type="SMART" id="SM00326">
    <property type="entry name" value="SH3"/>
    <property type="match status" value="1"/>
</dbReference>
<dbReference type="InterPro" id="IPR000651">
    <property type="entry name" value="Ras-like_Gua-exchang_fac_N"/>
</dbReference>
<evidence type="ECO:0000256" key="2">
    <source>
        <dbReference type="ARBA" id="ARBA00022658"/>
    </source>
</evidence>
<dbReference type="SUPFAM" id="SSF48366">
    <property type="entry name" value="Ras GEF"/>
    <property type="match status" value="1"/>
</dbReference>
<dbReference type="InterPro" id="IPR001895">
    <property type="entry name" value="RASGEF_cat_dom"/>
</dbReference>
<keyword evidence="2 3" id="KW-0344">Guanine-nucleotide releasing factor</keyword>
<feature type="domain" description="Ras-GEF" evidence="7">
    <location>
        <begin position="581"/>
        <end position="810"/>
    </location>
</feature>
<dbReference type="CDD" id="cd06224">
    <property type="entry name" value="REM"/>
    <property type="match status" value="1"/>
</dbReference>
<sequence>MASTNGFFALVMHRYRAQDETQLDIYPGRLVAVRRVEPSGWAGVVDVEGGRGWIPFRYVRPIDDETVGILEPIAQQLRLGAYRAVTTIRATATDHLEGYSSPDSNESDALGDEWANIPKQRRSSRAATRPRDLDSMKATPSGTPRVSLDEDLPVPTPTTASGEKSPGVQFAAASPPTSFVPSRVRAFKLRSRSKSRDGVRSDSESTTRPRRPSVSIRRTRVSMFGSPREPNPIEQIKRLDSRPWYLKPVHSPATGDVVLDSDGSMRAGTLEAIVERLTCDAPTRNHEITLRRDVLFTYEAFTTSQHLFDLITDQYSLEPPRELDESQFVDWKENKLRPTQARVLDVLGAWLDLPRLYQDDPELIPRMCEFLQFVTKPESLASEARRHLRTIEQLIAPPTPRPPTPQRRRRRSEKQRPFPTLSSPPPNGTRAHSQSFSGLLSPTSPGIHSESLHIGTGRTSPSRGFASPIQRSTSPRLRSSSPISRVASPSLNHDANLRPNSPLMSSTSMTSLPSALTKQQQHQKELGSGLGRARSQRHASASYPRSESGQADSLYAVPSERSHSSHSHSSRHLPSAVNDLDPTALAHHLTLLESRLYMCIKRKQILEWHKTSGLTDESNANTNDLRNFCATSDRLAGWVKWSVLHMGSAVKRAEAVGAWIRVAEKCRLLNNISSLAAIAAGLSSSDVSRLPYTWHLVPSARAQRLEDLVLLTSPAGGFAQLKILYSNIKFAVPFLGMYLTAIVHAADQFKDYVPFLISADRSPRDEDGWATDGGHSEPVTPTQTQTRTRSKSTRMSIGSPSPLSLNSVPPLNFSPNASPSQSRRLPSEPPTPTLSIPPSSPTASMLGSQTKLINFAKRHKQAEIIHAMLKFQDHPYTVSSRSEPQGSTSLPYPHSPSLSGSSSSSVTLIASAGGVAWVEEQLTRAAKLTLGTDWTYDRSLRLYDDETGGRTGSAVDKENMAAAGF</sequence>
<dbReference type="OrthoDB" id="10255964at2759"/>
<feature type="region of interest" description="Disordered" evidence="5">
    <location>
        <begin position="764"/>
        <end position="846"/>
    </location>
</feature>
<dbReference type="InterPro" id="IPR001452">
    <property type="entry name" value="SH3_domain"/>
</dbReference>
<protein>
    <submittedName>
        <fullName evidence="9">Ras guanine nucleotide exchange factor M</fullName>
    </submittedName>
</protein>
<evidence type="ECO:0000256" key="3">
    <source>
        <dbReference type="PROSITE-ProRule" id="PRU00168"/>
    </source>
</evidence>
<feature type="compositionally biased region" description="Low complexity" evidence="5">
    <location>
        <begin position="501"/>
        <end position="514"/>
    </location>
</feature>
<dbReference type="PROSITE" id="PS50002">
    <property type="entry name" value="SH3"/>
    <property type="match status" value="1"/>
</dbReference>
<dbReference type="Gene3D" id="1.10.840.10">
    <property type="entry name" value="Ras guanine-nucleotide exchange factors catalytic domain"/>
    <property type="match status" value="1"/>
</dbReference>